<dbReference type="WBParaSite" id="Pan_g9529.t1">
    <property type="protein sequence ID" value="Pan_g9529.t1"/>
    <property type="gene ID" value="Pan_g9529"/>
</dbReference>
<evidence type="ECO:0000313" key="2">
    <source>
        <dbReference type="WBParaSite" id="Pan_g9529.t1"/>
    </source>
</evidence>
<accession>A0A7E4WA84</accession>
<reference evidence="2" key="2">
    <citation type="submission" date="2020-10" db="UniProtKB">
        <authorList>
            <consortium name="WormBaseParasite"/>
        </authorList>
    </citation>
    <scope>IDENTIFICATION</scope>
</reference>
<proteinExistence type="predicted"/>
<protein>
    <submittedName>
        <fullName evidence="2">FBA_2 domain-containing protein</fullName>
    </submittedName>
</protein>
<evidence type="ECO:0000313" key="1">
    <source>
        <dbReference type="Proteomes" id="UP000492821"/>
    </source>
</evidence>
<reference evidence="1" key="1">
    <citation type="journal article" date="2013" name="Genetics">
        <title>The draft genome and transcriptome of Panagrellus redivivus are shaped by the harsh demands of a free-living lifestyle.</title>
        <authorList>
            <person name="Srinivasan J."/>
            <person name="Dillman A.R."/>
            <person name="Macchietto M.G."/>
            <person name="Heikkinen L."/>
            <person name="Lakso M."/>
            <person name="Fracchia K.M."/>
            <person name="Antoshechkin I."/>
            <person name="Mortazavi A."/>
            <person name="Wong G."/>
            <person name="Sternberg P.W."/>
        </authorList>
    </citation>
    <scope>NUCLEOTIDE SEQUENCE [LARGE SCALE GENOMIC DNA]</scope>
    <source>
        <strain evidence="1">MT8872</strain>
    </source>
</reference>
<dbReference type="Proteomes" id="UP000492821">
    <property type="component" value="Unassembled WGS sequence"/>
</dbReference>
<name>A0A7E4WA84_PANRE</name>
<dbReference type="AlphaFoldDB" id="A0A7E4WA84"/>
<sequence>MSSTSPQNVIQRFTYDWLIRFCELHPTDSNNFICPHYLNQTDFLQIPYIHARPLSRYSIVSELFDRLTKRYTPLIVHGNGYMYQDEMLKFVIPKTTKTVVLTGFVKFLLMKAGTITKYIEQKKIFFNLERLVISTSILQPSEFTYLVRQCKTVVCIDCSLTKPLPYSKVWPLISHCITLNLDVRNLYFDDKMSHALTQTAENGPWFVTMRNLCLNEETVFPIVNYYMTVPNGHFVQMMFQKYDSKRSCKSMAKTVKTMFTAAGFTVDISAANENLGFKRTITIKKMSNDLIRIRFSRPATSMHVQGNVIM</sequence>
<keyword evidence="1" id="KW-1185">Reference proteome</keyword>
<organism evidence="1 2">
    <name type="scientific">Panagrellus redivivus</name>
    <name type="common">Microworm</name>
    <dbReference type="NCBI Taxonomy" id="6233"/>
    <lineage>
        <taxon>Eukaryota</taxon>
        <taxon>Metazoa</taxon>
        <taxon>Ecdysozoa</taxon>
        <taxon>Nematoda</taxon>
        <taxon>Chromadorea</taxon>
        <taxon>Rhabditida</taxon>
        <taxon>Tylenchina</taxon>
        <taxon>Panagrolaimomorpha</taxon>
        <taxon>Panagrolaimoidea</taxon>
        <taxon>Panagrolaimidae</taxon>
        <taxon>Panagrellus</taxon>
    </lineage>
</organism>